<reference evidence="1 2" key="1">
    <citation type="submission" date="2018-03" db="EMBL/GenBank/DDBJ databases">
        <title>Genome sequence of Clostridium vincentii DSM 10228.</title>
        <authorList>
            <person name="Poehlein A."/>
            <person name="Daniel R."/>
        </authorList>
    </citation>
    <scope>NUCLEOTIDE SEQUENCE [LARGE SCALE GENOMIC DNA]</scope>
    <source>
        <strain evidence="1 2">DSM 10228</strain>
    </source>
</reference>
<dbReference type="SUPFAM" id="SSF53850">
    <property type="entry name" value="Periplasmic binding protein-like II"/>
    <property type="match status" value="1"/>
</dbReference>
<dbReference type="EMBL" id="PVXQ01000002">
    <property type="protein sequence ID" value="PRR84383.1"/>
    <property type="molecule type" value="Genomic_DNA"/>
</dbReference>
<accession>A0A2T0BKM1</accession>
<keyword evidence="2" id="KW-1185">Reference proteome</keyword>
<dbReference type="OrthoDB" id="1792890at2"/>
<organism evidence="1 2">
    <name type="scientific">Clostridium vincentii</name>
    <dbReference type="NCBI Taxonomy" id="52704"/>
    <lineage>
        <taxon>Bacteria</taxon>
        <taxon>Bacillati</taxon>
        <taxon>Bacillota</taxon>
        <taxon>Clostridia</taxon>
        <taxon>Eubacteriales</taxon>
        <taxon>Clostridiaceae</taxon>
        <taxon>Clostridium</taxon>
    </lineage>
</organism>
<dbReference type="AlphaFoldDB" id="A0A2T0BKM1"/>
<protein>
    <submittedName>
        <fullName evidence="1">Phosphate-import protein PhnD</fullName>
    </submittedName>
</protein>
<name>A0A2T0BKM1_9CLOT</name>
<sequence>MKKIVTLLMSIAIGVATIIGLAGCSDKKTSDTLTIVWYPNESGGDLEAARNEIGDIITKATGKKIEHMLTTDYAIAIEALANDTAAIGFMGAEGYIEAHTKNENVIPLAIASGKSGTVDDAVYYSWISVPTENQDEYKKDGNYTLDNIVGKKMSFVSNSSTSGFKVPTSGIISYFSKQDKWKDLTKDDLIQGGSDKFFSDVLYGGSHQGSAVNLVTGKADVAAFCDANLFNYVDVVSGKMNEVGTVYKIKDNAAEPFNEMAGKKFTAITSTPVLNAPFVMNTSLISEADQTKLIEAFTSDETTNNAKIFLPKDSTEKGFFKKEGKEKFLEVEDAWFDPIRNM</sequence>
<dbReference type="PANTHER" id="PTHR35841:SF1">
    <property type="entry name" value="PHOSPHONATES-BINDING PERIPLASMIC PROTEIN"/>
    <property type="match status" value="1"/>
</dbReference>
<proteinExistence type="predicted"/>
<evidence type="ECO:0000313" key="1">
    <source>
        <dbReference type="EMBL" id="PRR84383.1"/>
    </source>
</evidence>
<dbReference type="PANTHER" id="PTHR35841">
    <property type="entry name" value="PHOSPHONATES-BINDING PERIPLASMIC PROTEIN"/>
    <property type="match status" value="1"/>
</dbReference>
<dbReference type="RefSeq" id="WP_106058347.1">
    <property type="nucleotide sequence ID" value="NZ_PVXQ01000002.1"/>
</dbReference>
<comment type="caution">
    <text evidence="1">The sequence shown here is derived from an EMBL/GenBank/DDBJ whole genome shotgun (WGS) entry which is preliminary data.</text>
</comment>
<dbReference type="Proteomes" id="UP000239471">
    <property type="component" value="Unassembled WGS sequence"/>
</dbReference>
<dbReference type="Pfam" id="PF12974">
    <property type="entry name" value="Phosphonate-bd"/>
    <property type="match status" value="1"/>
</dbReference>
<evidence type="ECO:0000313" key="2">
    <source>
        <dbReference type="Proteomes" id="UP000239471"/>
    </source>
</evidence>
<dbReference type="Gene3D" id="3.40.190.10">
    <property type="entry name" value="Periplasmic binding protein-like II"/>
    <property type="match status" value="2"/>
</dbReference>
<dbReference type="PROSITE" id="PS51257">
    <property type="entry name" value="PROKAR_LIPOPROTEIN"/>
    <property type="match status" value="1"/>
</dbReference>
<gene>
    <name evidence="1" type="primary">phnD</name>
    <name evidence="1" type="ORF">CLVI_03090</name>
</gene>